<dbReference type="AlphaFoldDB" id="A0A7X0C2P1"/>
<evidence type="ECO:0000256" key="5">
    <source>
        <dbReference type="SAM" id="Phobius"/>
    </source>
</evidence>
<comment type="subcellular location">
    <subcellularLocation>
        <location evidence="1">Membrane</location>
        <topology evidence="1">Multi-pass membrane protein</topology>
    </subcellularLocation>
</comment>
<gene>
    <name evidence="6" type="ORF">FHU36_002889</name>
</gene>
<keyword evidence="4 5" id="KW-0472">Membrane</keyword>
<dbReference type="RefSeq" id="WP_185084167.1">
    <property type="nucleotide sequence ID" value="NZ_JACHJB010000001.1"/>
</dbReference>
<feature type="transmembrane region" description="Helical" evidence="5">
    <location>
        <begin position="94"/>
        <end position="114"/>
    </location>
</feature>
<proteinExistence type="predicted"/>
<accession>A0A7X0C2P1</accession>
<dbReference type="Proteomes" id="UP000583800">
    <property type="component" value="Unassembled WGS sequence"/>
</dbReference>
<dbReference type="EMBL" id="JACHJB010000001">
    <property type="protein sequence ID" value="MBB6346380.1"/>
    <property type="molecule type" value="Genomic_DNA"/>
</dbReference>
<evidence type="ECO:0000256" key="3">
    <source>
        <dbReference type="ARBA" id="ARBA00022989"/>
    </source>
</evidence>
<name>A0A7X0C2P1_9ACTN</name>
<keyword evidence="2 5" id="KW-0812">Transmembrane</keyword>
<evidence type="ECO:0000256" key="2">
    <source>
        <dbReference type="ARBA" id="ARBA00022692"/>
    </source>
</evidence>
<protein>
    <submittedName>
        <fullName evidence="6">Tellurite resistance protein TehA-like permease</fullName>
    </submittedName>
</protein>
<feature type="transmembrane region" description="Helical" evidence="5">
    <location>
        <begin position="6"/>
        <end position="25"/>
    </location>
</feature>
<dbReference type="GO" id="GO:0016020">
    <property type="term" value="C:membrane"/>
    <property type="evidence" value="ECO:0007669"/>
    <property type="project" value="UniProtKB-SubCell"/>
</dbReference>
<dbReference type="InterPro" id="IPR032808">
    <property type="entry name" value="DoxX"/>
</dbReference>
<keyword evidence="3 5" id="KW-1133">Transmembrane helix</keyword>
<reference evidence="6 7" key="1">
    <citation type="submission" date="2020-08" db="EMBL/GenBank/DDBJ databases">
        <title>Sequencing the genomes of 1000 actinobacteria strains.</title>
        <authorList>
            <person name="Klenk H.-P."/>
        </authorList>
    </citation>
    <scope>NUCLEOTIDE SEQUENCE [LARGE SCALE GENOMIC DNA]</scope>
    <source>
        <strain evidence="6 7">DSM 45913</strain>
    </source>
</reference>
<evidence type="ECO:0000256" key="1">
    <source>
        <dbReference type="ARBA" id="ARBA00004141"/>
    </source>
</evidence>
<organism evidence="6 7">
    <name type="scientific">Nonomuraea muscovyensis</name>
    <dbReference type="NCBI Taxonomy" id="1124761"/>
    <lineage>
        <taxon>Bacteria</taxon>
        <taxon>Bacillati</taxon>
        <taxon>Actinomycetota</taxon>
        <taxon>Actinomycetes</taxon>
        <taxon>Streptosporangiales</taxon>
        <taxon>Streptosporangiaceae</taxon>
        <taxon>Nonomuraea</taxon>
    </lineage>
</organism>
<evidence type="ECO:0000256" key="4">
    <source>
        <dbReference type="ARBA" id="ARBA00023136"/>
    </source>
</evidence>
<evidence type="ECO:0000313" key="6">
    <source>
        <dbReference type="EMBL" id="MBB6346380.1"/>
    </source>
</evidence>
<keyword evidence="7" id="KW-1185">Reference proteome</keyword>
<dbReference type="Pfam" id="PF13564">
    <property type="entry name" value="DoxX_2"/>
    <property type="match status" value="1"/>
</dbReference>
<feature type="transmembrane region" description="Helical" evidence="5">
    <location>
        <begin position="46"/>
        <end position="64"/>
    </location>
</feature>
<sequence length="118" mass="12279">MFVAYVAVTLVASALYGLAAVANLIGHDYPKSQADKMRVSRSWMPLLGALLAAGALGLLAGFAVPVLGTLAAAGLVLYFLGALGAHLRVRDYHLGPWAMFFALAVAALAVNLAYRGFS</sequence>
<comment type="caution">
    <text evidence="6">The sequence shown here is derived from an EMBL/GenBank/DDBJ whole genome shotgun (WGS) entry which is preliminary data.</text>
</comment>
<evidence type="ECO:0000313" key="7">
    <source>
        <dbReference type="Proteomes" id="UP000583800"/>
    </source>
</evidence>